<keyword evidence="7" id="KW-0333">Golgi apparatus</keyword>
<protein>
    <recommendedName>
        <fullName evidence="9">Protein kish</fullName>
    </recommendedName>
</protein>
<dbReference type="RefSeq" id="XP_012650140.1">
    <property type="nucleotide sequence ID" value="XM_012794686.1"/>
</dbReference>
<reference evidence="10 11" key="3">
    <citation type="journal article" date="2016" name="Sci. Rep.">
        <title>Genome-wide diversity and gene expression profiling of Babesia microti isolates identify polymorphic genes that mediate host-pathogen interactions.</title>
        <authorList>
            <person name="Silva J.C."/>
            <person name="Cornillot E."/>
            <person name="McCracken C."/>
            <person name="Usmani-Brown S."/>
            <person name="Dwivedi A."/>
            <person name="Ifeonu O.O."/>
            <person name="Crabtree J."/>
            <person name="Gotia H.T."/>
            <person name="Virji A.Z."/>
            <person name="Reynes C."/>
            <person name="Colinge J."/>
            <person name="Kumar V."/>
            <person name="Lawres L."/>
            <person name="Pazzi J.E."/>
            <person name="Pablo J.V."/>
            <person name="Hung C."/>
            <person name="Brancato J."/>
            <person name="Kumari P."/>
            <person name="Orvis J."/>
            <person name="Tretina K."/>
            <person name="Chibucos M."/>
            <person name="Ott S."/>
            <person name="Sadzewicz L."/>
            <person name="Sengamalay N."/>
            <person name="Shetty A.C."/>
            <person name="Su Q."/>
            <person name="Tallon L."/>
            <person name="Fraser C.M."/>
            <person name="Frutos R."/>
            <person name="Molina D.M."/>
            <person name="Krause P.J."/>
            <person name="Ben Mamoun C."/>
        </authorList>
    </citation>
    <scope>NUCLEOTIDE SEQUENCE [LARGE SCALE GENOMIC DNA]</scope>
    <source>
        <strain evidence="10 11">RI</strain>
    </source>
</reference>
<evidence type="ECO:0000256" key="9">
    <source>
        <dbReference type="RuleBase" id="RU910717"/>
    </source>
</evidence>
<evidence type="ECO:0000256" key="1">
    <source>
        <dbReference type="ARBA" id="ARBA00002154"/>
    </source>
</evidence>
<keyword evidence="4" id="KW-0812">Transmembrane</keyword>
<dbReference type="InterPro" id="IPR009653">
    <property type="entry name" value="Ksh1"/>
</dbReference>
<organism evidence="10 11">
    <name type="scientific">Babesia microti (strain RI)</name>
    <dbReference type="NCBI Taxonomy" id="1133968"/>
    <lineage>
        <taxon>Eukaryota</taxon>
        <taxon>Sar</taxon>
        <taxon>Alveolata</taxon>
        <taxon>Apicomplexa</taxon>
        <taxon>Aconoidasida</taxon>
        <taxon>Piroplasmida</taxon>
        <taxon>Babesiidae</taxon>
        <taxon>Babesia</taxon>
    </lineage>
</organism>
<dbReference type="AlphaFoldDB" id="I7IHF7"/>
<accession>I7IHF7</accession>
<evidence type="ECO:0000256" key="7">
    <source>
        <dbReference type="ARBA" id="ARBA00023034"/>
    </source>
</evidence>
<dbReference type="OrthoDB" id="10034655at2759"/>
<name>I7IHF7_BABMR</name>
<dbReference type="PANTHER" id="PTHR13229">
    <property type="entry name" value="PROTEIN KISH-A"/>
    <property type="match status" value="1"/>
</dbReference>
<gene>
    <name evidence="10" type="ORF">BmR1_04g07720</name>
</gene>
<dbReference type="GO" id="GO:0000139">
    <property type="term" value="C:Golgi membrane"/>
    <property type="evidence" value="ECO:0007669"/>
    <property type="project" value="UniProtKB-SubCell"/>
</dbReference>
<evidence type="ECO:0000256" key="3">
    <source>
        <dbReference type="ARBA" id="ARBA00008961"/>
    </source>
</evidence>
<keyword evidence="11" id="KW-1185">Reference proteome</keyword>
<evidence type="ECO:0000256" key="4">
    <source>
        <dbReference type="ARBA" id="ARBA00022692"/>
    </source>
</evidence>
<evidence type="ECO:0000256" key="5">
    <source>
        <dbReference type="ARBA" id="ARBA00022729"/>
    </source>
</evidence>
<dbReference type="Pfam" id="PF06842">
    <property type="entry name" value="DUF1242"/>
    <property type="match status" value="1"/>
</dbReference>
<dbReference type="InterPro" id="IPR051523">
    <property type="entry name" value="KISH_domain"/>
</dbReference>
<dbReference type="Proteomes" id="UP000002899">
    <property type="component" value="Chromosome IV"/>
</dbReference>
<keyword evidence="8" id="KW-0472">Membrane</keyword>
<dbReference type="KEGG" id="bmic:BmR1_04g07720"/>
<keyword evidence="6" id="KW-1133">Transmembrane helix</keyword>
<evidence type="ECO:0000256" key="8">
    <source>
        <dbReference type="ARBA" id="ARBA00023136"/>
    </source>
</evidence>
<dbReference type="VEuPathDB" id="PiroplasmaDB:BmR1_04g07720"/>
<sequence>MPALLNLPSLITTIQLTICTCSYLKPLIPQLFNSRKKGFPGLLGKFAIIGERLSPYVSLSLIVTGFYTVILR</sequence>
<evidence type="ECO:0000313" key="11">
    <source>
        <dbReference type="Proteomes" id="UP000002899"/>
    </source>
</evidence>
<evidence type="ECO:0000256" key="6">
    <source>
        <dbReference type="ARBA" id="ARBA00022989"/>
    </source>
</evidence>
<dbReference type="GeneID" id="24426184"/>
<proteinExistence type="inferred from homology"/>
<comment type="similarity">
    <text evidence="3 9">Belongs to the KISH family.</text>
</comment>
<comment type="subcellular location">
    <subcellularLocation>
        <location evidence="2">Golgi apparatus membrane</location>
        <topology evidence="2">Single-pass type I membrane protein</topology>
    </subcellularLocation>
</comment>
<reference evidence="10 11" key="2">
    <citation type="journal article" date="2013" name="PLoS ONE">
        <title>Whole genome mapping and re-organization of the nuclear and mitochondrial genomes of Babesia microti isolates.</title>
        <authorList>
            <person name="Cornillot E."/>
            <person name="Dassouli A."/>
            <person name="Garg A."/>
            <person name="Pachikara N."/>
            <person name="Randazzo S."/>
            <person name="Depoix D."/>
            <person name="Carcy B."/>
            <person name="Delbecq S."/>
            <person name="Frutos R."/>
            <person name="Silva J.C."/>
            <person name="Sutton R."/>
            <person name="Krause P.J."/>
            <person name="Mamoun C.B."/>
        </authorList>
    </citation>
    <scope>NUCLEOTIDE SEQUENCE [LARGE SCALE GENOMIC DNA]</scope>
    <source>
        <strain evidence="10 11">RI</strain>
    </source>
</reference>
<evidence type="ECO:0000313" key="10">
    <source>
        <dbReference type="EMBL" id="CCF75732.1"/>
    </source>
</evidence>
<evidence type="ECO:0000256" key="2">
    <source>
        <dbReference type="ARBA" id="ARBA00004614"/>
    </source>
</evidence>
<keyword evidence="5" id="KW-0732">Signal</keyword>
<dbReference type="EMBL" id="LN871599">
    <property type="protein sequence ID" value="CCF75732.1"/>
    <property type="molecule type" value="Genomic_DNA"/>
</dbReference>
<comment type="function">
    <text evidence="1 9">Involved in the early part of the secretory pathway.</text>
</comment>
<reference evidence="10 11" key="1">
    <citation type="journal article" date="2012" name="Nucleic Acids Res.">
        <title>Sequencing of the smallest Apicomplexan genome from the human pathogen Babesia microti.</title>
        <authorList>
            <person name="Cornillot E."/>
            <person name="Hadj-Kaddour K."/>
            <person name="Dassouli A."/>
            <person name="Noel B."/>
            <person name="Ranwez V."/>
            <person name="Vacherie B."/>
            <person name="Augagneur Y."/>
            <person name="Bres V."/>
            <person name="Duclos A."/>
            <person name="Randazzo S."/>
            <person name="Carcy B."/>
            <person name="Debierre-Grockiego F."/>
            <person name="Delbecq S."/>
            <person name="Moubri-Menage K."/>
            <person name="Shams-Eldin H."/>
            <person name="Usmani-Brown S."/>
            <person name="Bringaud F."/>
            <person name="Wincker P."/>
            <person name="Vivares C.P."/>
            <person name="Schwarz R.T."/>
            <person name="Schetters T.P."/>
            <person name="Krause P.J."/>
            <person name="Gorenflot A."/>
            <person name="Berry V."/>
            <person name="Barbe V."/>
            <person name="Ben Mamoun C."/>
        </authorList>
    </citation>
    <scope>NUCLEOTIDE SEQUENCE [LARGE SCALE GENOMIC DNA]</scope>
    <source>
        <strain evidence="10 11">RI</strain>
    </source>
</reference>